<organism evidence="2 3">
    <name type="scientific">Candidatus Buchananbacteria bacterium RIFCSPLOWO2_01_FULL_39_33</name>
    <dbReference type="NCBI Taxonomy" id="1797543"/>
    <lineage>
        <taxon>Bacteria</taxon>
        <taxon>Candidatus Buchananiibacteriota</taxon>
    </lineage>
</organism>
<dbReference type="EMBL" id="MHIM01000020">
    <property type="protein sequence ID" value="OGY52392.1"/>
    <property type="molecule type" value="Genomic_DNA"/>
</dbReference>
<proteinExistence type="predicted"/>
<evidence type="ECO:0000313" key="3">
    <source>
        <dbReference type="Proteomes" id="UP000177376"/>
    </source>
</evidence>
<comment type="caution">
    <text evidence="2">The sequence shown here is derived from an EMBL/GenBank/DDBJ whole genome shotgun (WGS) entry which is preliminary data.</text>
</comment>
<dbReference type="Proteomes" id="UP000177376">
    <property type="component" value="Unassembled WGS sequence"/>
</dbReference>
<keyword evidence="1" id="KW-0472">Membrane</keyword>
<dbReference type="AlphaFoldDB" id="A0A1G1YJ66"/>
<protein>
    <recommendedName>
        <fullName evidence="4">Baseplate protein J-like domain-containing protein</fullName>
    </recommendedName>
</protein>
<gene>
    <name evidence="2" type="ORF">A3A02_02825</name>
</gene>
<evidence type="ECO:0008006" key="4">
    <source>
        <dbReference type="Google" id="ProtNLM"/>
    </source>
</evidence>
<evidence type="ECO:0000256" key="1">
    <source>
        <dbReference type="SAM" id="Phobius"/>
    </source>
</evidence>
<evidence type="ECO:0000313" key="2">
    <source>
        <dbReference type="EMBL" id="OGY52392.1"/>
    </source>
</evidence>
<keyword evidence="1" id="KW-1133">Transmembrane helix</keyword>
<sequence>MPKINLYRNISLTFIAFMAIIAVVVFLFFSSQATIFIVPNPQKINLSFNLEVKNEPTAADLAEKDIVAGRISTYVKKGSSTFEVLSTKTVDSEIVGQVTLINQSPRNQTLVRTTQLQAENGVIVRTNKNVVVSAGSRVLVDVFAKDPPTFSDIEPGKLVIIKLNPLLQDKIYALVDKTLTSSPREVKVLAESDIKRARDDLSNRLLVDLKKENSIIESSGLVLTVKSFKADKNLGEEADNFNLEVEIEAKVLEINEEQLAGLISKKVSNLDLSGLSIGQIDVRDVAYVIIDDDLDGSVLVKVNYSLLADISEANSLLNKVNLAGKSIKEVEELLTRQETIKEFEIKISPYWRKNLPQQISKIKILIKN</sequence>
<reference evidence="2 3" key="1">
    <citation type="journal article" date="2016" name="Nat. Commun.">
        <title>Thousands of microbial genomes shed light on interconnected biogeochemical processes in an aquifer system.</title>
        <authorList>
            <person name="Anantharaman K."/>
            <person name="Brown C.T."/>
            <person name="Hug L.A."/>
            <person name="Sharon I."/>
            <person name="Castelle C.J."/>
            <person name="Probst A.J."/>
            <person name="Thomas B.C."/>
            <person name="Singh A."/>
            <person name="Wilkins M.J."/>
            <person name="Karaoz U."/>
            <person name="Brodie E.L."/>
            <person name="Williams K.H."/>
            <person name="Hubbard S.S."/>
            <person name="Banfield J.F."/>
        </authorList>
    </citation>
    <scope>NUCLEOTIDE SEQUENCE [LARGE SCALE GENOMIC DNA]</scope>
</reference>
<feature type="transmembrane region" description="Helical" evidence="1">
    <location>
        <begin position="12"/>
        <end position="38"/>
    </location>
</feature>
<accession>A0A1G1YJ66</accession>
<name>A0A1G1YJ66_9BACT</name>
<keyword evidence="1" id="KW-0812">Transmembrane</keyword>